<reference evidence="3" key="1">
    <citation type="submission" date="2022-03" db="EMBL/GenBank/DDBJ databases">
        <authorList>
            <person name="Lindestad O."/>
        </authorList>
    </citation>
    <scope>NUCLEOTIDE SEQUENCE</scope>
</reference>
<feature type="compositionally biased region" description="Basic and acidic residues" evidence="1">
    <location>
        <begin position="69"/>
        <end position="92"/>
    </location>
</feature>
<feature type="chain" id="PRO_5035886598" evidence="2">
    <location>
        <begin position="22"/>
        <end position="552"/>
    </location>
</feature>
<keyword evidence="4" id="KW-1185">Reference proteome</keyword>
<comment type="caution">
    <text evidence="3">The sequence shown here is derived from an EMBL/GenBank/DDBJ whole genome shotgun (WGS) entry which is preliminary data.</text>
</comment>
<dbReference type="EMBL" id="CAKXAJ010025951">
    <property type="protein sequence ID" value="CAH2247069.1"/>
    <property type="molecule type" value="Genomic_DNA"/>
</dbReference>
<proteinExistence type="predicted"/>
<dbReference type="Proteomes" id="UP000838756">
    <property type="component" value="Unassembled WGS sequence"/>
</dbReference>
<feature type="region of interest" description="Disordered" evidence="1">
    <location>
        <begin position="53"/>
        <end position="93"/>
    </location>
</feature>
<evidence type="ECO:0000313" key="3">
    <source>
        <dbReference type="EMBL" id="CAH2247069.1"/>
    </source>
</evidence>
<name>A0A8S4S6U4_9NEOP</name>
<accession>A0A8S4S6U4</accession>
<evidence type="ECO:0000256" key="2">
    <source>
        <dbReference type="SAM" id="SignalP"/>
    </source>
</evidence>
<sequence>MVWFWMLQYRLCTKFLYVLNSVGVDEDIKKEICFDETLIISCGHNEGEFTEESSETELSCTDSTASKVSESRKDDEIELTKQEPEEEQQKPPDEEEVDDFHFYFFPDCNKPVPPHDSLVSCTTEDGFPKINPKLQKGSVQCTCKIDKKGECPCHFKVPCRCGAKKRADCSCLQVENICICDEGKPQLVCKCNSSKVCLCHDGKPRPICDCDQVDKPCICNHGKYPCPICVCEFKPREVNNIYKDVIQTEELGEAEMITNEEYYSTPMTTPKPCTCQEPSPKPVCFCMKGKECLCKGGECSCGVPPSCICEPSESGRIACDDDDSKTVCVCPAEQVCTCDTKSPDHCKCFPNPIDCTCGEPENCVCNKVCDCIPPCMCNFKQKKKDFCTCDENRTEIAGGLLCTCLPKKEKVTKLKRVRAGKHGFRWCPDVDPKHNYFGYSYDRHDKISFKEQEKEKLKILGLYEEPTQEQEGTCPVHQAIAPEFKKKVRKPSLDCCSGVGGISISVQSLGEDKGKFLVQVVSHASKEGAKTGTKLVSILDCNLHTLEENKNE</sequence>
<evidence type="ECO:0000313" key="4">
    <source>
        <dbReference type="Proteomes" id="UP000838756"/>
    </source>
</evidence>
<dbReference type="AlphaFoldDB" id="A0A8S4S6U4"/>
<keyword evidence="2" id="KW-0732">Signal</keyword>
<organism evidence="3 4">
    <name type="scientific">Pararge aegeria aegeria</name>
    <dbReference type="NCBI Taxonomy" id="348720"/>
    <lineage>
        <taxon>Eukaryota</taxon>
        <taxon>Metazoa</taxon>
        <taxon>Ecdysozoa</taxon>
        <taxon>Arthropoda</taxon>
        <taxon>Hexapoda</taxon>
        <taxon>Insecta</taxon>
        <taxon>Pterygota</taxon>
        <taxon>Neoptera</taxon>
        <taxon>Endopterygota</taxon>
        <taxon>Lepidoptera</taxon>
        <taxon>Glossata</taxon>
        <taxon>Ditrysia</taxon>
        <taxon>Papilionoidea</taxon>
        <taxon>Nymphalidae</taxon>
        <taxon>Satyrinae</taxon>
        <taxon>Satyrini</taxon>
        <taxon>Parargina</taxon>
        <taxon>Pararge</taxon>
    </lineage>
</organism>
<gene>
    <name evidence="3" type="primary">jg23907</name>
    <name evidence="3" type="ORF">PAEG_LOCUS21505</name>
</gene>
<evidence type="ECO:0000256" key="1">
    <source>
        <dbReference type="SAM" id="MobiDB-lite"/>
    </source>
</evidence>
<dbReference type="OrthoDB" id="6334211at2759"/>
<protein>
    <submittedName>
        <fullName evidence="3">Jg23907 protein</fullName>
    </submittedName>
</protein>
<feature type="signal peptide" evidence="2">
    <location>
        <begin position="1"/>
        <end position="21"/>
    </location>
</feature>